<keyword evidence="1" id="KW-0175">Coiled coil</keyword>
<dbReference type="OrthoDB" id="490422at2"/>
<protein>
    <submittedName>
        <fullName evidence="2">Uncharacterized protein</fullName>
    </submittedName>
</protein>
<name>A0A3N6PVA6_9CYAN</name>
<feature type="coiled-coil region" evidence="1">
    <location>
        <begin position="398"/>
        <end position="456"/>
    </location>
</feature>
<accession>A0A3N6PVA6</accession>
<keyword evidence="3" id="KW-1185">Reference proteome</keyword>
<evidence type="ECO:0000313" key="2">
    <source>
        <dbReference type="EMBL" id="RQH43974.1"/>
    </source>
</evidence>
<dbReference type="RefSeq" id="WP_124154692.1">
    <property type="nucleotide sequence ID" value="NZ_CAWOLW010000512.1"/>
</dbReference>
<evidence type="ECO:0000313" key="3">
    <source>
        <dbReference type="Proteomes" id="UP000269154"/>
    </source>
</evidence>
<sequence>MESFSIIDTVVNELKQDGDLIRIKKVIYCACEGRWENDETKLEEINLKELIEELYQKTGNIETLDHRLSRIVSKVNKKTEYGLLAQKIIESVGKLYPEEEEDMTIMESSPIWGLQGDSGEQITLKDRLVVEESYERDPGKLFDVRQKIMEGTNPLKTKILIFSIVEHQFNFGERDWLLLKTKNLDSLIRQIFNLCLSITDLESSLYSMANNFESPDEYVQVANVIINALSTCYSSEIILPTNSQVQVEDSEQKISNPENNSAFQKGNFFTQESSSISSFENSQTKRIHQKNNQQKAKNVTDSIEPQQIIPSVTIQPKIDSQGQEQTDSIERKNILDSIKQKLEIEHEISTLVNQSVDTVMDTVETQFISLEETLNHLLQSELEEQRLLLKYTALENLISNIQDQSTKFKEILKQLEIEERKKLNFSNSSNTNSTELEQKKESVDENQQKILELATQGNPKAVALIIHQLLQQQEIKIIAGRRNGWLHLILESEQIPNQEMVTSLVQQKIASLKSESLKNVKIHGRKLGEKSIAWTQTIEC</sequence>
<dbReference type="EMBL" id="RCBY01000056">
    <property type="protein sequence ID" value="RQH43974.1"/>
    <property type="molecule type" value="Genomic_DNA"/>
</dbReference>
<dbReference type="Proteomes" id="UP000269154">
    <property type="component" value="Unassembled WGS sequence"/>
</dbReference>
<organism evidence="2 3">
    <name type="scientific">Okeania hirsuta</name>
    <dbReference type="NCBI Taxonomy" id="1458930"/>
    <lineage>
        <taxon>Bacteria</taxon>
        <taxon>Bacillati</taxon>
        <taxon>Cyanobacteriota</taxon>
        <taxon>Cyanophyceae</taxon>
        <taxon>Oscillatoriophycideae</taxon>
        <taxon>Oscillatoriales</taxon>
        <taxon>Microcoleaceae</taxon>
        <taxon>Okeania</taxon>
    </lineage>
</organism>
<reference evidence="2 3" key="1">
    <citation type="journal article" date="2018" name="ACS Chem. Biol.">
        <title>Ketoreductase domain dysfunction expands chemodiversity: malyngamide biosynthesis in the cyanobacterium Okeania hirsuta.</title>
        <authorList>
            <person name="Moss N.A."/>
            <person name="Leao T."/>
            <person name="Rankin M."/>
            <person name="McCullough T.M."/>
            <person name="Qu P."/>
            <person name="Korobeynikov A."/>
            <person name="Smith J.L."/>
            <person name="Gerwick L."/>
            <person name="Gerwick W.H."/>
        </authorList>
    </citation>
    <scope>NUCLEOTIDE SEQUENCE [LARGE SCALE GENOMIC DNA]</scope>
    <source>
        <strain evidence="2 3">PAB10Feb10-1</strain>
    </source>
</reference>
<evidence type="ECO:0000256" key="1">
    <source>
        <dbReference type="SAM" id="Coils"/>
    </source>
</evidence>
<gene>
    <name evidence="2" type="ORF">D5R40_12125</name>
</gene>
<proteinExistence type="predicted"/>
<dbReference type="AlphaFoldDB" id="A0A3N6PVA6"/>
<comment type="caution">
    <text evidence="2">The sequence shown here is derived from an EMBL/GenBank/DDBJ whole genome shotgun (WGS) entry which is preliminary data.</text>
</comment>